<organism evidence="1 2">
    <name type="scientific">Halovulum dunhuangense</name>
    <dbReference type="NCBI Taxonomy" id="1505036"/>
    <lineage>
        <taxon>Bacteria</taxon>
        <taxon>Pseudomonadati</taxon>
        <taxon>Pseudomonadota</taxon>
        <taxon>Alphaproteobacteria</taxon>
        <taxon>Rhodobacterales</taxon>
        <taxon>Paracoccaceae</taxon>
        <taxon>Halovulum</taxon>
    </lineage>
</organism>
<dbReference type="Proteomes" id="UP000572377">
    <property type="component" value="Unassembled WGS sequence"/>
</dbReference>
<name>A0A849KQF0_9RHOB</name>
<evidence type="ECO:0000313" key="1">
    <source>
        <dbReference type="EMBL" id="NNU79069.1"/>
    </source>
</evidence>
<evidence type="ECO:0000313" key="2">
    <source>
        <dbReference type="Proteomes" id="UP000572377"/>
    </source>
</evidence>
<dbReference type="AlphaFoldDB" id="A0A849KQF0"/>
<protein>
    <submittedName>
        <fullName evidence="1">Uncharacterized protein</fullName>
    </submittedName>
</protein>
<comment type="caution">
    <text evidence="1">The sequence shown here is derived from an EMBL/GenBank/DDBJ whole genome shotgun (WGS) entry which is preliminary data.</text>
</comment>
<accession>A0A849KQF0</accession>
<reference evidence="1 2" key="1">
    <citation type="submission" date="2020-05" db="EMBL/GenBank/DDBJ databases">
        <title>Gimesia benthica sp. nov., a novel planctomycete isolated from a deep-sea water sample of the Northwest Indian Ocean.</title>
        <authorList>
            <person name="Wang J."/>
            <person name="Ruan C."/>
            <person name="Song L."/>
            <person name="Zhu Y."/>
            <person name="Li A."/>
            <person name="Zheng X."/>
            <person name="Wang L."/>
            <person name="Lu Z."/>
            <person name="Huang Y."/>
            <person name="Du W."/>
            <person name="Zhou Y."/>
            <person name="Huang L."/>
            <person name="Dai X."/>
        </authorList>
    </citation>
    <scope>NUCLEOTIDE SEQUENCE [LARGE SCALE GENOMIC DNA]</scope>
    <source>
        <strain evidence="1 2">YYQ-30</strain>
    </source>
</reference>
<gene>
    <name evidence="1" type="ORF">HMH01_01340</name>
</gene>
<proteinExistence type="predicted"/>
<keyword evidence="2" id="KW-1185">Reference proteome</keyword>
<dbReference type="EMBL" id="JABFBC010000001">
    <property type="protein sequence ID" value="NNU79069.1"/>
    <property type="molecule type" value="Genomic_DNA"/>
</dbReference>
<sequence>MTNPFSRRASSLSGPGIDYVPVTPDDATDLGDVAASIYVEGGGAVAFVTVKGPSRVVVVPDHGWIVCGATRVLATGTTATGIHAVVVS</sequence>
<dbReference type="RefSeq" id="WP_171321742.1">
    <property type="nucleotide sequence ID" value="NZ_JABFBC010000001.1"/>
</dbReference>